<dbReference type="InterPro" id="IPR004399">
    <property type="entry name" value="HMP/HMP-P_kinase_dom"/>
</dbReference>
<dbReference type="GO" id="GO:0005829">
    <property type="term" value="C:cytosol"/>
    <property type="evidence" value="ECO:0007669"/>
    <property type="project" value="TreeGrafter"/>
</dbReference>
<dbReference type="Gene3D" id="3.80.10.10">
    <property type="entry name" value="Ribonuclease Inhibitor"/>
    <property type="match status" value="1"/>
</dbReference>
<evidence type="ECO:0000259" key="1">
    <source>
        <dbReference type="Pfam" id="PF03070"/>
    </source>
</evidence>
<dbReference type="NCBIfam" id="TIGR00097">
    <property type="entry name" value="HMP-P_kinase"/>
    <property type="match status" value="1"/>
</dbReference>
<dbReference type="InterPro" id="IPR029056">
    <property type="entry name" value="Ribokinase-like"/>
</dbReference>
<sequence>MASDGVQALPADLWHLITAELADRAIQAESQELARPEYAALCNCILSSKFLASAGALVALYRIALHDRSPVKGGGGENISFAEQDVMVMKWSVLWRTIVLSTLGKTFYPYCRHLRGLDLRDLSWLLDRLDEPKFRGKVAKQFFAGDLSRFHILIETPAKTPAKTRAARLDIKKILLAVGDEITKHSPLLEELLEPSTSDVLITALPTWTPRLEHLRALEFWDGKLLADETIRNLLHVHCPNLAHLQLFLSTDPESDHHLALFINGLQHNNLLTFENNSTCNIGQETCMALNNHGRSLFELKLGLEEQGMLALGLLKDMTALKTLHITGFKQSADLKATQNDVFRDIVEWLRGCTMLADVSFDNILSAPDLMIPILEEGSARLRHLSVTGKEGSLYVLKDHHHFHRALKHQLNLESLVLRADPDPVSRDDIEILMATITSLKQLKRLDLFRTSDYFSNDQIIQLAQSLPMLETLYIGGYGISDAVLHSVAHLANLRSVTFAGITAFTTDGLLDFVNELPDRQSGLVIAVEMADPDSMIPEEGQKLIADSLATKVGGRFEYQPLRASNHQVFDRYTCGHTAKVLWRHHDVRALPFEALQSPNACSRPPNSSIMKRILVIAGSDSSGGAGLEADQKAIAAHRCYAMTATTALTAQNTQGVSGIHETPPDFVRKQIDACVADIGVDVVKTGMLASAETVNLVAESLQKYELGVSVVDPVMVATSGAQLLPEKAVKVLCDRLLPVTFLLTPNIPEANLILKEAGEAPVEVNDKEGLKRLAAAVQRLGPKHVLLKGGHLPLTAGGKLAKSAEDKKFVANVLTGPDFDEVVELPYQESGNTHGTGCTLASAIACRLAEGYRIDRAVRMACRYVEAGIKTSVDLGRGSGPLNHFHSTQSLPFPPDGFIQYLLEREDVQPAWHDYTHHEFVQQMGDGTLPPETFKYYMIQDYLYLVQFARANALAGYKAKTLDDIAGSEDWLALQVALLPCLLGYGMIAQRLHEMQVTHPPNQPNRYLSWINNYIAEDYTEAVKKGRDLIEKHAVKQSPSRVEELVAIFIHATKMETGFWNMAASA</sequence>
<evidence type="ECO:0000313" key="4">
    <source>
        <dbReference type="Proteomes" id="UP000281245"/>
    </source>
</evidence>
<comment type="caution">
    <text evidence="3">The sequence shown here is derived from an EMBL/GenBank/DDBJ whole genome shotgun (WGS) entry which is preliminary data.</text>
</comment>
<proteinExistence type="predicted"/>
<dbReference type="InterPro" id="IPR032675">
    <property type="entry name" value="LRR_dom_sf"/>
</dbReference>
<dbReference type="GO" id="GO:0008972">
    <property type="term" value="F:phosphomethylpyrimidine kinase activity"/>
    <property type="evidence" value="ECO:0007669"/>
    <property type="project" value="InterPro"/>
</dbReference>
<dbReference type="PANTHER" id="PTHR20858">
    <property type="entry name" value="PHOSPHOMETHYLPYRIMIDINE KINASE"/>
    <property type="match status" value="1"/>
</dbReference>
<reference evidence="3 4" key="1">
    <citation type="journal article" date="2018" name="BMC Genomics">
        <title>Genomic evidence for intraspecific hybridization in a clonal and extremely halotolerant yeast.</title>
        <authorList>
            <person name="Gostincar C."/>
            <person name="Stajich J.E."/>
            <person name="Zupancic J."/>
            <person name="Zalar P."/>
            <person name="Gunde-Cimerman N."/>
        </authorList>
    </citation>
    <scope>NUCLEOTIDE SEQUENCE [LARGE SCALE GENOMIC DNA]</scope>
    <source>
        <strain evidence="3 4">EXF-6656</strain>
    </source>
</reference>
<feature type="domain" description="Thiaminase-2/PQQC" evidence="1">
    <location>
        <begin position="908"/>
        <end position="965"/>
    </location>
</feature>
<evidence type="ECO:0008006" key="5">
    <source>
        <dbReference type="Google" id="ProtNLM"/>
    </source>
</evidence>
<dbReference type="Pfam" id="PF03070">
    <property type="entry name" value="TENA_THI-4"/>
    <property type="match status" value="1"/>
</dbReference>
<dbReference type="CDD" id="cd01169">
    <property type="entry name" value="HMPP_kinase"/>
    <property type="match status" value="1"/>
</dbReference>
<dbReference type="OrthoDB" id="10028886at2759"/>
<dbReference type="GO" id="GO:0008902">
    <property type="term" value="F:hydroxymethylpyrimidine kinase activity"/>
    <property type="evidence" value="ECO:0007669"/>
    <property type="project" value="TreeGrafter"/>
</dbReference>
<dbReference type="InterPro" id="IPR013749">
    <property type="entry name" value="PM/HMP-P_kinase-1"/>
</dbReference>
<dbReference type="CDD" id="cd19367">
    <property type="entry name" value="TenA_C_ScTHI20-like"/>
    <property type="match status" value="1"/>
</dbReference>
<dbReference type="InterPro" id="IPR004305">
    <property type="entry name" value="Thiaminase-2/PQQC"/>
</dbReference>
<dbReference type="SUPFAM" id="SSF52047">
    <property type="entry name" value="RNI-like"/>
    <property type="match status" value="1"/>
</dbReference>
<dbReference type="Gene3D" id="1.20.910.10">
    <property type="entry name" value="Heme oxygenase-like"/>
    <property type="match status" value="2"/>
</dbReference>
<dbReference type="Pfam" id="PF08543">
    <property type="entry name" value="Phos_pyr_kin"/>
    <property type="match status" value="1"/>
</dbReference>
<evidence type="ECO:0000313" key="3">
    <source>
        <dbReference type="EMBL" id="RMX74235.1"/>
    </source>
</evidence>
<dbReference type="VEuPathDB" id="FungiDB:BTJ68_03208"/>
<dbReference type="PANTHER" id="PTHR20858:SF17">
    <property type="entry name" value="HYDROXYMETHYLPYRIMIDINE_PHOSPHOMETHYLPYRIMIDINE KINASE THI20-RELATED"/>
    <property type="match status" value="1"/>
</dbReference>
<dbReference type="AlphaFoldDB" id="A0A3M6W6X7"/>
<protein>
    <recommendedName>
        <fullName evidence="5">Pyridoxamine kinase/Phosphomethylpyrimidine kinase domain-containing protein</fullName>
    </recommendedName>
</protein>
<dbReference type="SUPFAM" id="SSF53613">
    <property type="entry name" value="Ribokinase-like"/>
    <property type="match status" value="1"/>
</dbReference>
<feature type="domain" description="Pyridoxamine kinase/Phosphomethylpyrimidine kinase" evidence="2">
    <location>
        <begin position="621"/>
        <end position="884"/>
    </location>
</feature>
<dbReference type="EMBL" id="QWIJ01001586">
    <property type="protein sequence ID" value="RMX74235.1"/>
    <property type="molecule type" value="Genomic_DNA"/>
</dbReference>
<name>A0A3M6W6X7_HORWE</name>
<dbReference type="Gene3D" id="3.40.1190.20">
    <property type="match status" value="1"/>
</dbReference>
<gene>
    <name evidence="3" type="ORF">D0869_12807</name>
</gene>
<evidence type="ECO:0000259" key="2">
    <source>
        <dbReference type="Pfam" id="PF08543"/>
    </source>
</evidence>
<accession>A0A3M6W6X7</accession>
<dbReference type="InterPro" id="IPR016084">
    <property type="entry name" value="Haem_Oase-like_multi-hlx"/>
</dbReference>
<dbReference type="SUPFAM" id="SSF48613">
    <property type="entry name" value="Heme oxygenase-like"/>
    <property type="match status" value="1"/>
</dbReference>
<dbReference type="Proteomes" id="UP000281245">
    <property type="component" value="Unassembled WGS sequence"/>
</dbReference>
<dbReference type="GO" id="GO:0009228">
    <property type="term" value="P:thiamine biosynthetic process"/>
    <property type="evidence" value="ECO:0007669"/>
    <property type="project" value="InterPro"/>
</dbReference>
<organism evidence="3 4">
    <name type="scientific">Hortaea werneckii</name>
    <name type="common">Black yeast</name>
    <name type="synonym">Cladosporium werneckii</name>
    <dbReference type="NCBI Taxonomy" id="91943"/>
    <lineage>
        <taxon>Eukaryota</taxon>
        <taxon>Fungi</taxon>
        <taxon>Dikarya</taxon>
        <taxon>Ascomycota</taxon>
        <taxon>Pezizomycotina</taxon>
        <taxon>Dothideomycetes</taxon>
        <taxon>Dothideomycetidae</taxon>
        <taxon>Mycosphaerellales</taxon>
        <taxon>Teratosphaeriaceae</taxon>
        <taxon>Hortaea</taxon>
    </lineage>
</organism>
<dbReference type="FunFam" id="3.40.1190.20:FF:000034">
    <property type="entry name" value="Putative hydroxymethylpyrimidine/ phosphomethylpyrimidine kinase 2"/>
    <property type="match status" value="1"/>
</dbReference>